<dbReference type="GO" id="GO:0000981">
    <property type="term" value="F:DNA-binding transcription factor activity, RNA polymerase II-specific"/>
    <property type="evidence" value="ECO:0007669"/>
    <property type="project" value="InterPro"/>
</dbReference>
<dbReference type="Gene3D" id="4.10.240.10">
    <property type="entry name" value="Zn(2)-C6 fungal-type DNA-binding domain"/>
    <property type="match status" value="1"/>
</dbReference>
<gene>
    <name evidence="3" type="ORF">B0J15DRAFT_455586</name>
</gene>
<dbReference type="CDD" id="cd00067">
    <property type="entry name" value="GAL4"/>
    <property type="match status" value="1"/>
</dbReference>
<dbReference type="Proteomes" id="UP000736672">
    <property type="component" value="Unassembled WGS sequence"/>
</dbReference>
<keyword evidence="1" id="KW-0539">Nucleus</keyword>
<dbReference type="EMBL" id="JAGTJS010000030">
    <property type="protein sequence ID" value="KAH7232035.1"/>
    <property type="molecule type" value="Genomic_DNA"/>
</dbReference>
<name>A0A9P9JTX0_FUSSL</name>
<dbReference type="InterPro" id="IPR001138">
    <property type="entry name" value="Zn2Cys6_DnaBD"/>
</dbReference>
<evidence type="ECO:0000313" key="4">
    <source>
        <dbReference type="Proteomes" id="UP000736672"/>
    </source>
</evidence>
<organism evidence="3 4">
    <name type="scientific">Fusarium solani</name>
    <name type="common">Filamentous fungus</name>
    <dbReference type="NCBI Taxonomy" id="169388"/>
    <lineage>
        <taxon>Eukaryota</taxon>
        <taxon>Fungi</taxon>
        <taxon>Dikarya</taxon>
        <taxon>Ascomycota</taxon>
        <taxon>Pezizomycotina</taxon>
        <taxon>Sordariomycetes</taxon>
        <taxon>Hypocreomycetidae</taxon>
        <taxon>Hypocreales</taxon>
        <taxon>Nectriaceae</taxon>
        <taxon>Fusarium</taxon>
        <taxon>Fusarium solani species complex</taxon>
    </lineage>
</organism>
<dbReference type="PANTHER" id="PTHR38111:SF11">
    <property type="entry name" value="TRANSCRIPTION FACTOR DOMAIN-CONTAINING PROTEIN-RELATED"/>
    <property type="match status" value="1"/>
</dbReference>
<dbReference type="SUPFAM" id="SSF57701">
    <property type="entry name" value="Zn2/Cys6 DNA-binding domain"/>
    <property type="match status" value="1"/>
</dbReference>
<dbReference type="PROSITE" id="PS00463">
    <property type="entry name" value="ZN2_CY6_FUNGAL_1"/>
    <property type="match status" value="1"/>
</dbReference>
<reference evidence="3" key="1">
    <citation type="journal article" date="2021" name="Nat. Commun.">
        <title>Genetic determinants of endophytism in the Arabidopsis root mycobiome.</title>
        <authorList>
            <person name="Mesny F."/>
            <person name="Miyauchi S."/>
            <person name="Thiergart T."/>
            <person name="Pickel B."/>
            <person name="Atanasova L."/>
            <person name="Karlsson M."/>
            <person name="Huettel B."/>
            <person name="Barry K.W."/>
            <person name="Haridas S."/>
            <person name="Chen C."/>
            <person name="Bauer D."/>
            <person name="Andreopoulos W."/>
            <person name="Pangilinan J."/>
            <person name="LaButti K."/>
            <person name="Riley R."/>
            <person name="Lipzen A."/>
            <person name="Clum A."/>
            <person name="Drula E."/>
            <person name="Henrissat B."/>
            <person name="Kohler A."/>
            <person name="Grigoriev I.V."/>
            <person name="Martin F.M."/>
            <person name="Hacquard S."/>
        </authorList>
    </citation>
    <scope>NUCLEOTIDE SEQUENCE</scope>
    <source>
        <strain evidence="3">FSSC 5 MPI-SDFR-AT-0091</strain>
    </source>
</reference>
<dbReference type="InterPro" id="IPR053178">
    <property type="entry name" value="Osmoadaptation_assoc"/>
</dbReference>
<evidence type="ECO:0000256" key="1">
    <source>
        <dbReference type="ARBA" id="ARBA00023242"/>
    </source>
</evidence>
<dbReference type="InterPro" id="IPR036864">
    <property type="entry name" value="Zn2-C6_fun-type_DNA-bd_sf"/>
</dbReference>
<keyword evidence="4" id="KW-1185">Reference proteome</keyword>
<dbReference type="GO" id="GO:0008270">
    <property type="term" value="F:zinc ion binding"/>
    <property type="evidence" value="ECO:0007669"/>
    <property type="project" value="InterPro"/>
</dbReference>
<dbReference type="Pfam" id="PF00172">
    <property type="entry name" value="Zn_clus"/>
    <property type="match status" value="1"/>
</dbReference>
<proteinExistence type="predicted"/>
<evidence type="ECO:0000259" key="2">
    <source>
        <dbReference type="PROSITE" id="PS50048"/>
    </source>
</evidence>
<feature type="domain" description="Zn(2)-C6 fungal-type" evidence="2">
    <location>
        <begin position="9"/>
        <end position="38"/>
    </location>
</feature>
<dbReference type="PROSITE" id="PS50048">
    <property type="entry name" value="ZN2_CY6_FUNGAL_2"/>
    <property type="match status" value="1"/>
</dbReference>
<dbReference type="PANTHER" id="PTHR38111">
    <property type="entry name" value="ZN(2)-C6 FUNGAL-TYPE DOMAIN-CONTAINING PROTEIN-RELATED"/>
    <property type="match status" value="1"/>
</dbReference>
<dbReference type="AlphaFoldDB" id="A0A9P9JTX0"/>
<sequence>MPGVPRSRGCNNCRKIKKRCDQAKPACGRCTRLKLTCTGSGIQRWTFIQQSFDRHGQHLTVSPRASPSNHTTRTASHLVSILEIQDVRYNLRHFGGPYCIELLRLLGTNTALDASISALIVSYRATQCNQPRVEALTRYGAAMKVLRTSLNDANQSILQKMFTVINIALCQQWINLTRQETSTHREMLAHLLQAAVVTKTLGEIRPEFINGLCQIITWESMVNPRVKLGPWFWEALRACNRLRPHVCRQEDLPSSEVGVHATASLYLRQPEQHLDQLKDIYSLIQKDKPKIRRIIERWTKATDIDTMLRVSSQFGYRFGYGLLLSLGPRINRCLRRFDKDPTLVIESYELCDQAIAIGRQCLRVRPFGAGFVPTYLKSVWASTPDDYQYPELQKLMEEFEKDFQGVGYVEQAEWIRTQFDTMEGVVE</sequence>
<comment type="caution">
    <text evidence="3">The sequence shown here is derived from an EMBL/GenBank/DDBJ whole genome shotgun (WGS) entry which is preliminary data.</text>
</comment>
<evidence type="ECO:0000313" key="3">
    <source>
        <dbReference type="EMBL" id="KAH7232035.1"/>
    </source>
</evidence>
<dbReference type="SMART" id="SM00066">
    <property type="entry name" value="GAL4"/>
    <property type="match status" value="1"/>
</dbReference>
<protein>
    <recommendedName>
        <fullName evidence="2">Zn(2)-C6 fungal-type domain-containing protein</fullName>
    </recommendedName>
</protein>
<dbReference type="OrthoDB" id="3509362at2759"/>
<accession>A0A9P9JTX0</accession>